<accession>A0A2I0HFN8</accession>
<proteinExistence type="predicted"/>
<evidence type="ECO:0000256" key="1">
    <source>
        <dbReference type="SAM" id="MobiDB-lite"/>
    </source>
</evidence>
<feature type="region of interest" description="Disordered" evidence="1">
    <location>
        <begin position="47"/>
        <end position="74"/>
    </location>
</feature>
<comment type="caution">
    <text evidence="2">The sequence shown here is derived from an EMBL/GenBank/DDBJ whole genome shotgun (WGS) entry which is preliminary data.</text>
</comment>
<gene>
    <name evidence="2" type="ORF">CRG98_049117</name>
</gene>
<feature type="non-terminal residue" evidence="2">
    <location>
        <position position="1"/>
    </location>
</feature>
<evidence type="ECO:0000313" key="2">
    <source>
        <dbReference type="EMBL" id="PKI26194.1"/>
    </source>
</evidence>
<dbReference type="EMBL" id="PGOL01035292">
    <property type="protein sequence ID" value="PKI26194.1"/>
    <property type="molecule type" value="Genomic_DNA"/>
</dbReference>
<name>A0A2I0HFN8_PUNGR</name>
<dbReference type="Proteomes" id="UP000233551">
    <property type="component" value="Unassembled WGS sequence"/>
</dbReference>
<protein>
    <submittedName>
        <fullName evidence="2">Uncharacterized protein</fullName>
    </submittedName>
</protein>
<sequence>LGTFGSVHGRLDLPLRSPRSLTSHRAVTGASVPTHFPSSCRGCLPLESSTRRPQPESCDSHGRFPDSFPLATRL</sequence>
<keyword evidence="3" id="KW-1185">Reference proteome</keyword>
<organism evidence="2 3">
    <name type="scientific">Punica granatum</name>
    <name type="common">Pomegranate</name>
    <dbReference type="NCBI Taxonomy" id="22663"/>
    <lineage>
        <taxon>Eukaryota</taxon>
        <taxon>Viridiplantae</taxon>
        <taxon>Streptophyta</taxon>
        <taxon>Embryophyta</taxon>
        <taxon>Tracheophyta</taxon>
        <taxon>Spermatophyta</taxon>
        <taxon>Magnoliopsida</taxon>
        <taxon>eudicotyledons</taxon>
        <taxon>Gunneridae</taxon>
        <taxon>Pentapetalae</taxon>
        <taxon>rosids</taxon>
        <taxon>malvids</taxon>
        <taxon>Myrtales</taxon>
        <taxon>Lythraceae</taxon>
        <taxon>Punica</taxon>
    </lineage>
</organism>
<evidence type="ECO:0000313" key="3">
    <source>
        <dbReference type="Proteomes" id="UP000233551"/>
    </source>
</evidence>
<feature type="non-terminal residue" evidence="2">
    <location>
        <position position="74"/>
    </location>
</feature>
<reference evidence="2 3" key="1">
    <citation type="submission" date="2017-11" db="EMBL/GenBank/DDBJ databases">
        <title>De-novo sequencing of pomegranate (Punica granatum L.) genome.</title>
        <authorList>
            <person name="Akparov Z."/>
            <person name="Amiraslanov A."/>
            <person name="Hajiyeva S."/>
            <person name="Abbasov M."/>
            <person name="Kaur K."/>
            <person name="Hamwieh A."/>
            <person name="Solovyev V."/>
            <person name="Salamov A."/>
            <person name="Braich B."/>
            <person name="Kosarev P."/>
            <person name="Mahmoud A."/>
            <person name="Hajiyev E."/>
            <person name="Babayeva S."/>
            <person name="Izzatullayeva V."/>
            <person name="Mammadov A."/>
            <person name="Mammadov A."/>
            <person name="Sharifova S."/>
            <person name="Ojaghi J."/>
            <person name="Eynullazada K."/>
            <person name="Bayramov B."/>
            <person name="Abdulazimova A."/>
            <person name="Shahmuradov I."/>
        </authorList>
    </citation>
    <scope>NUCLEOTIDE SEQUENCE [LARGE SCALE GENOMIC DNA]</scope>
    <source>
        <strain evidence="3">cv. AG2017</strain>
        <tissue evidence="2">Leaf</tissue>
    </source>
</reference>
<dbReference type="AlphaFoldDB" id="A0A2I0HFN8"/>
<feature type="compositionally biased region" description="Basic and acidic residues" evidence="1">
    <location>
        <begin position="49"/>
        <end position="64"/>
    </location>
</feature>